<comment type="caution">
    <text evidence="3">The sequence shown here is derived from an EMBL/GenBank/DDBJ whole genome shotgun (WGS) entry which is preliminary data.</text>
</comment>
<feature type="chain" id="PRO_5016451067" evidence="1">
    <location>
        <begin position="21"/>
        <end position="270"/>
    </location>
</feature>
<dbReference type="InterPro" id="IPR000073">
    <property type="entry name" value="AB_hydrolase_1"/>
</dbReference>
<dbReference type="InterPro" id="IPR050266">
    <property type="entry name" value="AB_hydrolase_sf"/>
</dbReference>
<reference evidence="3 4" key="1">
    <citation type="submission" date="2018-05" db="EMBL/GenBank/DDBJ databases">
        <title>Rhodohalobacter halophilus gen. nov., sp. nov., a moderately halophilic member of the family Balneolaceae.</title>
        <authorList>
            <person name="Liu Z.-W."/>
        </authorList>
    </citation>
    <scope>NUCLEOTIDE SEQUENCE [LARGE SCALE GENOMIC DNA]</scope>
    <source>
        <strain evidence="3 4">8A47</strain>
    </source>
</reference>
<dbReference type="GO" id="GO:0016787">
    <property type="term" value="F:hydrolase activity"/>
    <property type="evidence" value="ECO:0007669"/>
    <property type="project" value="UniProtKB-KW"/>
</dbReference>
<evidence type="ECO:0000259" key="2">
    <source>
        <dbReference type="Pfam" id="PF00561"/>
    </source>
</evidence>
<evidence type="ECO:0000256" key="1">
    <source>
        <dbReference type="SAM" id="SignalP"/>
    </source>
</evidence>
<feature type="domain" description="AB hydrolase-1" evidence="2">
    <location>
        <begin position="48"/>
        <end position="172"/>
    </location>
</feature>
<feature type="signal peptide" evidence="1">
    <location>
        <begin position="1"/>
        <end position="20"/>
    </location>
</feature>
<dbReference type="Pfam" id="PF00561">
    <property type="entry name" value="Abhydrolase_1"/>
    <property type="match status" value="1"/>
</dbReference>
<dbReference type="RefSeq" id="WP_109646821.1">
    <property type="nucleotide sequence ID" value="NZ_QGGB01000006.1"/>
</dbReference>
<dbReference type="EMBL" id="QGGB01000006">
    <property type="protein sequence ID" value="PWN06707.1"/>
    <property type="molecule type" value="Genomic_DNA"/>
</dbReference>
<keyword evidence="3" id="KW-0378">Hydrolase</keyword>
<protein>
    <submittedName>
        <fullName evidence="3">Alpha/beta hydrolase</fullName>
    </submittedName>
</protein>
<evidence type="ECO:0000313" key="3">
    <source>
        <dbReference type="EMBL" id="PWN06707.1"/>
    </source>
</evidence>
<dbReference type="PROSITE" id="PS51257">
    <property type="entry name" value="PROKAR_LIPOPROTEIN"/>
    <property type="match status" value="1"/>
</dbReference>
<dbReference type="OrthoDB" id="9773293at2"/>
<dbReference type="Proteomes" id="UP000245533">
    <property type="component" value="Unassembled WGS sequence"/>
</dbReference>
<accession>A0A316TQ26</accession>
<dbReference type="InterPro" id="IPR029058">
    <property type="entry name" value="AB_hydrolase_fold"/>
</dbReference>
<sequence length="270" mass="30291">MKQSLWASILTLFILLSACSGDPNHYESFHSFDDTRIAYTDEGSGEFVLLIHGFIVDGSINFGSSELKRELLENGYRVIVPDLRGNGRSDKPQDEEAYMNDAEIKDLMALMDHLGAESYMTVGYSRGAILLANLLTKDDRITKAVFGGMGLEFTDPDWYRRREFGDVFAGRAEPKTLTQGAVDYARAHNVDFTIMGYLQDHQPETTIEELNSIQTETLVIAGEEDLDNGDPAELHEQLPNSRLSIVSGDHMSVFNQLDYAEEIVRFFGEN</sequence>
<name>A0A316TQ26_9BACT</name>
<dbReference type="SUPFAM" id="SSF53474">
    <property type="entry name" value="alpha/beta-Hydrolases"/>
    <property type="match status" value="1"/>
</dbReference>
<evidence type="ECO:0000313" key="4">
    <source>
        <dbReference type="Proteomes" id="UP000245533"/>
    </source>
</evidence>
<keyword evidence="1" id="KW-0732">Signal</keyword>
<keyword evidence="4" id="KW-1185">Reference proteome</keyword>
<proteinExistence type="predicted"/>
<gene>
    <name evidence="3" type="ORF">DDZ15_09335</name>
</gene>
<dbReference type="Gene3D" id="3.40.50.1820">
    <property type="entry name" value="alpha/beta hydrolase"/>
    <property type="match status" value="1"/>
</dbReference>
<dbReference type="AlphaFoldDB" id="A0A316TQ26"/>
<organism evidence="3 4">
    <name type="scientific">Rhodohalobacter mucosus</name>
    <dbReference type="NCBI Taxonomy" id="2079485"/>
    <lineage>
        <taxon>Bacteria</taxon>
        <taxon>Pseudomonadati</taxon>
        <taxon>Balneolota</taxon>
        <taxon>Balneolia</taxon>
        <taxon>Balneolales</taxon>
        <taxon>Balneolaceae</taxon>
        <taxon>Rhodohalobacter</taxon>
    </lineage>
</organism>
<dbReference type="PANTHER" id="PTHR43798">
    <property type="entry name" value="MONOACYLGLYCEROL LIPASE"/>
    <property type="match status" value="1"/>
</dbReference>